<dbReference type="PANTHER" id="PTHR31087:SF60">
    <property type="entry name" value="PROTEIN LURP-ONE-RELATED 5"/>
    <property type="match status" value="1"/>
</dbReference>
<comment type="caution">
    <text evidence="2">The sequence shown here is derived from an EMBL/GenBank/DDBJ whole genome shotgun (WGS) entry which is preliminary data.</text>
</comment>
<proteinExistence type="inferred from homology"/>
<name>A0A6A2YNF9_HIBSY</name>
<keyword evidence="3" id="KW-1185">Reference proteome</keyword>
<dbReference type="InterPro" id="IPR007612">
    <property type="entry name" value="LOR"/>
</dbReference>
<gene>
    <name evidence="2" type="ORF">F3Y22_tig00111366pilonHSYRG00170</name>
</gene>
<dbReference type="SUPFAM" id="SSF54518">
    <property type="entry name" value="Tubby C-terminal domain-like"/>
    <property type="match status" value="1"/>
</dbReference>
<dbReference type="InterPro" id="IPR025659">
    <property type="entry name" value="Tubby-like_C"/>
</dbReference>
<protein>
    <submittedName>
        <fullName evidence="2">Cc-nbs-lrr resistance protein</fullName>
    </submittedName>
</protein>
<sequence>MVVYEFTQFCLKPCCCSSSSSPPPYKSSIQRLLFPFKSAHLHSKLSTVFIGPATKNESRFGCGWRIFTPTRSISPFSKPPFFPNDGFIVYDCKGQLVFRVDSYGPGPRDKLSSFSWMLMEDACSPEEYEIEGNFGQRRCRILNASKESMAEIKRKVDASTNVVLGKDVFLLSLKPGFDGAFAMGLVLVIDQVNCDDYVQNYEAEVSSTDLD</sequence>
<evidence type="ECO:0000313" key="3">
    <source>
        <dbReference type="Proteomes" id="UP000436088"/>
    </source>
</evidence>
<dbReference type="InterPro" id="IPR038595">
    <property type="entry name" value="LOR_sf"/>
</dbReference>
<dbReference type="Gene3D" id="2.40.160.200">
    <property type="entry name" value="LURP1-related"/>
    <property type="match status" value="1"/>
</dbReference>
<evidence type="ECO:0000256" key="1">
    <source>
        <dbReference type="ARBA" id="ARBA00005437"/>
    </source>
</evidence>
<evidence type="ECO:0000313" key="2">
    <source>
        <dbReference type="EMBL" id="KAE8680827.1"/>
    </source>
</evidence>
<dbReference type="Pfam" id="PF04525">
    <property type="entry name" value="LOR"/>
    <property type="match status" value="1"/>
</dbReference>
<organism evidence="2 3">
    <name type="scientific">Hibiscus syriacus</name>
    <name type="common">Rose of Sharon</name>
    <dbReference type="NCBI Taxonomy" id="106335"/>
    <lineage>
        <taxon>Eukaryota</taxon>
        <taxon>Viridiplantae</taxon>
        <taxon>Streptophyta</taxon>
        <taxon>Embryophyta</taxon>
        <taxon>Tracheophyta</taxon>
        <taxon>Spermatophyta</taxon>
        <taxon>Magnoliopsida</taxon>
        <taxon>eudicotyledons</taxon>
        <taxon>Gunneridae</taxon>
        <taxon>Pentapetalae</taxon>
        <taxon>rosids</taxon>
        <taxon>malvids</taxon>
        <taxon>Malvales</taxon>
        <taxon>Malvaceae</taxon>
        <taxon>Malvoideae</taxon>
        <taxon>Hibiscus</taxon>
    </lineage>
</organism>
<comment type="similarity">
    <text evidence="1">Belongs to the LOR family.</text>
</comment>
<dbReference type="PANTHER" id="PTHR31087">
    <property type="match status" value="1"/>
</dbReference>
<dbReference type="AlphaFoldDB" id="A0A6A2YNF9"/>
<dbReference type="EMBL" id="VEPZ02001320">
    <property type="protein sequence ID" value="KAE8680827.1"/>
    <property type="molecule type" value="Genomic_DNA"/>
</dbReference>
<accession>A0A6A2YNF9</accession>
<dbReference type="Proteomes" id="UP000436088">
    <property type="component" value="Unassembled WGS sequence"/>
</dbReference>
<reference evidence="2" key="1">
    <citation type="submission" date="2019-09" db="EMBL/GenBank/DDBJ databases">
        <title>Draft genome information of white flower Hibiscus syriacus.</title>
        <authorList>
            <person name="Kim Y.-M."/>
        </authorList>
    </citation>
    <scope>NUCLEOTIDE SEQUENCE [LARGE SCALE GENOMIC DNA]</scope>
    <source>
        <strain evidence="2">YM2019G1</strain>
    </source>
</reference>